<protein>
    <submittedName>
        <fullName evidence="1">Uncharacterized protein</fullName>
    </submittedName>
</protein>
<proteinExistence type="predicted"/>
<organism evidence="1 2">
    <name type="scientific">Erwinia phage pEa_SNUABM_17</name>
    <dbReference type="NCBI Taxonomy" id="2869545"/>
    <lineage>
        <taxon>Viruses</taxon>
        <taxon>Duplodnaviria</taxon>
        <taxon>Heunggongvirae</taxon>
        <taxon>Uroviricota</taxon>
        <taxon>Caudoviricetes</taxon>
        <taxon>Alexandravirus</taxon>
        <taxon>Alexandravirus SNUABM17</taxon>
    </lineage>
</organism>
<dbReference type="Proteomes" id="UP000827911">
    <property type="component" value="Segment"/>
</dbReference>
<evidence type="ECO:0000313" key="1">
    <source>
        <dbReference type="EMBL" id="QZE57732.1"/>
    </source>
</evidence>
<gene>
    <name evidence="1" type="ORF">pEaSNUABM17_00186</name>
</gene>
<dbReference type="EMBL" id="MZ443777">
    <property type="protein sequence ID" value="QZE57732.1"/>
    <property type="molecule type" value="Genomic_DNA"/>
</dbReference>
<accession>A0AAE8C029</accession>
<name>A0AAE8C029_9CAUD</name>
<sequence length="296" mass="32846">MQYCCAQPDFRKFYARSDTLRWGFLFDSSKNEMDLSTTTDAIRTARSFLGYNTQGVCHPISGVADDRFIYLTTLPFRGPVSVSPTYTLSQVFDAYTIAGNPQIQQDTDNYVLSTLNYSQFNSGYHTVVVVPKKYDGRTFNTYLPPVYQSGITAAFNVGVTCYGLNLSNNMATLYGSATMPASTGYGSGVVTPIGTKAADLQFFNHLYSIGFPVIGGGSGYQVSLYHRSGPATLQQTTPRMQSTDAPERVTIDRLIQIKDGKTFMLDDNDFDASKTEIEPGRNMRLTPKLWKHTLML</sequence>
<reference evidence="1 2" key="1">
    <citation type="submission" date="2021-06" db="EMBL/GenBank/DDBJ databases">
        <title>Complete genome sequence of Erwinia phage pEa_SNUABM_17.</title>
        <authorList>
            <person name="Kim S.G."/>
            <person name="Park S.C."/>
        </authorList>
    </citation>
    <scope>NUCLEOTIDE SEQUENCE [LARGE SCALE GENOMIC DNA]</scope>
</reference>
<evidence type="ECO:0000313" key="2">
    <source>
        <dbReference type="Proteomes" id="UP000827911"/>
    </source>
</evidence>
<keyword evidence="2" id="KW-1185">Reference proteome</keyword>